<dbReference type="EMBL" id="FXLY01000007">
    <property type="protein sequence ID" value="SMN21222.1"/>
    <property type="molecule type" value="Genomic_DNA"/>
</dbReference>
<proteinExistence type="predicted"/>
<dbReference type="InterPro" id="IPR002130">
    <property type="entry name" value="Cyclophilin-type_PPIase_dom"/>
</dbReference>
<evidence type="ECO:0000259" key="3">
    <source>
        <dbReference type="Pfam" id="PF00160"/>
    </source>
</evidence>
<dbReference type="Pfam" id="PF00160">
    <property type="entry name" value="Pro_isomerase"/>
    <property type="match status" value="1"/>
</dbReference>
<feature type="domain" description="PPIase cyclophilin-type" evidence="3">
    <location>
        <begin position="12"/>
        <end position="127"/>
    </location>
</feature>
<feature type="compositionally biased region" description="Basic and acidic residues" evidence="2">
    <location>
        <begin position="232"/>
        <end position="253"/>
    </location>
</feature>
<feature type="region of interest" description="Disordered" evidence="2">
    <location>
        <begin position="218"/>
        <end position="276"/>
    </location>
</feature>
<evidence type="ECO:0000256" key="1">
    <source>
        <dbReference type="ARBA" id="ARBA00000971"/>
    </source>
</evidence>
<name>A0A1X7R6G4_9SACH</name>
<dbReference type="SUPFAM" id="SSF50891">
    <property type="entry name" value="Cyclophilin-like"/>
    <property type="match status" value="1"/>
</dbReference>
<comment type="catalytic activity">
    <reaction evidence="1">
        <text>[protein]-peptidylproline (omega=180) = [protein]-peptidylproline (omega=0)</text>
        <dbReference type="Rhea" id="RHEA:16237"/>
        <dbReference type="Rhea" id="RHEA-COMP:10747"/>
        <dbReference type="Rhea" id="RHEA-COMP:10748"/>
        <dbReference type="ChEBI" id="CHEBI:83833"/>
        <dbReference type="ChEBI" id="CHEBI:83834"/>
        <dbReference type="EC" id="5.2.1.8"/>
    </reaction>
</comment>
<keyword evidence="5" id="KW-1185">Reference proteome</keyword>
<evidence type="ECO:0000256" key="2">
    <source>
        <dbReference type="SAM" id="MobiDB-lite"/>
    </source>
</evidence>
<dbReference type="OrthoDB" id="442970at2759"/>
<dbReference type="GO" id="GO:0003755">
    <property type="term" value="F:peptidyl-prolyl cis-trans isomerase activity"/>
    <property type="evidence" value="ECO:0007669"/>
    <property type="project" value="UniProtKB-EC"/>
</dbReference>
<dbReference type="Gene3D" id="2.40.100.10">
    <property type="entry name" value="Cyclophilin-like"/>
    <property type="match status" value="1"/>
</dbReference>
<dbReference type="STRING" id="1789683.A0A1X7R6G4"/>
<protein>
    <submittedName>
        <fullName evidence="4">Similar to Saccharomyces cerevisiae YPL064C CWC27 Component of a complex containing Cef1p, putatively involved in pre-mRNA splicing</fullName>
    </submittedName>
</protein>
<gene>
    <name evidence="4" type="ORF">KASA_0L02695G</name>
</gene>
<evidence type="ECO:0000313" key="4">
    <source>
        <dbReference type="EMBL" id="SMN21222.1"/>
    </source>
</evidence>
<dbReference type="InterPro" id="IPR029000">
    <property type="entry name" value="Cyclophilin-like_dom_sf"/>
</dbReference>
<reference evidence="4 5" key="1">
    <citation type="submission" date="2017-04" db="EMBL/GenBank/DDBJ databases">
        <authorList>
            <person name="Afonso C.L."/>
            <person name="Miller P.J."/>
            <person name="Scott M.A."/>
            <person name="Spackman E."/>
            <person name="Goraichik I."/>
            <person name="Dimitrov K.M."/>
            <person name="Suarez D.L."/>
            <person name="Swayne D.E."/>
        </authorList>
    </citation>
    <scope>NUCLEOTIDE SEQUENCE [LARGE SCALE GENOMIC DNA]</scope>
</reference>
<evidence type="ECO:0000313" key="5">
    <source>
        <dbReference type="Proteomes" id="UP000196158"/>
    </source>
</evidence>
<organism evidence="4 5">
    <name type="scientific">Maudiozyma saulgeensis</name>
    <dbReference type="NCBI Taxonomy" id="1789683"/>
    <lineage>
        <taxon>Eukaryota</taxon>
        <taxon>Fungi</taxon>
        <taxon>Dikarya</taxon>
        <taxon>Ascomycota</taxon>
        <taxon>Saccharomycotina</taxon>
        <taxon>Saccharomycetes</taxon>
        <taxon>Saccharomycetales</taxon>
        <taxon>Saccharomycetaceae</taxon>
        <taxon>Maudiozyma</taxon>
    </lineage>
</organism>
<dbReference type="Proteomes" id="UP000196158">
    <property type="component" value="Unassembled WGS sequence"/>
</dbReference>
<dbReference type="AlphaFoldDB" id="A0A1X7R6G4"/>
<accession>A0A1X7R6G4</accession>
<sequence>MSGLRTTAKCVIHTTKGELEVELWAKECPLTCRYFLESSQRGNFNGATFNNYMKGKYLSLVHPADHSDIDAVRSVEYNSRLIVSQDGILCWNLKENTLIISTKEWPNHSRNEFTVFGKIVGQSIYTLRGWLTNDLDDDSGGTKFIYPAIIKGIEITIPYFNDLRVDEPAKMKSVSLTEPPRKRLKSMAKVKLSFDDDDEGEENDDSVLLKSKIKMKASPLLNRKQKKPSTKKQVESHEVVNKKGKEIPMEKLSKNLPQDSGEPEKSTDTVSTNQNALYKKLDPMALLAKMKASNNGKSIFS</sequence>